<dbReference type="InParanoid" id="B6IF85"/>
<dbReference type="EMBL" id="HE601438">
    <property type="protein sequence ID" value="CAR98565.1"/>
    <property type="molecule type" value="Genomic_DNA"/>
</dbReference>
<dbReference type="HOGENOM" id="CLU_2499913_0_0_1"/>
<dbReference type="AlphaFoldDB" id="B6IF85"/>
<accession>B6IF85</accession>
<gene>
    <name evidence="1" type="ORF">CBG25601</name>
    <name evidence="1" type="ORF">CBG_25601</name>
</gene>
<name>B6IF85_CAEBR</name>
<proteinExistence type="predicted"/>
<dbReference type="KEGG" id="cbr:CBG_25601"/>
<reference evidence="1 2" key="1">
    <citation type="journal article" date="2003" name="PLoS Biol.">
        <title>The genome sequence of Caenorhabditis briggsae: a platform for comparative genomics.</title>
        <authorList>
            <person name="Stein L.D."/>
            <person name="Bao Z."/>
            <person name="Blasiar D."/>
            <person name="Blumenthal T."/>
            <person name="Brent M.R."/>
            <person name="Chen N."/>
            <person name="Chinwalla A."/>
            <person name="Clarke L."/>
            <person name="Clee C."/>
            <person name="Coghlan A."/>
            <person name="Coulson A."/>
            <person name="D'Eustachio P."/>
            <person name="Fitch D.H."/>
            <person name="Fulton L.A."/>
            <person name="Fulton R.E."/>
            <person name="Griffiths-Jones S."/>
            <person name="Harris T.W."/>
            <person name="Hillier L.W."/>
            <person name="Kamath R."/>
            <person name="Kuwabara P.E."/>
            <person name="Mardis E.R."/>
            <person name="Marra M.A."/>
            <person name="Miner T.L."/>
            <person name="Minx P."/>
            <person name="Mullikin J.C."/>
            <person name="Plumb R.W."/>
            <person name="Rogers J."/>
            <person name="Schein J.E."/>
            <person name="Sohrmann M."/>
            <person name="Spieth J."/>
            <person name="Stajich J.E."/>
            <person name="Wei C."/>
            <person name="Willey D."/>
            <person name="Wilson R.K."/>
            <person name="Durbin R."/>
            <person name="Waterston R.H."/>
        </authorList>
    </citation>
    <scope>NUCLEOTIDE SEQUENCE [LARGE SCALE GENOMIC DNA]</scope>
    <source>
        <strain evidence="1 2">AF16</strain>
    </source>
</reference>
<keyword evidence="2" id="KW-1185">Reference proteome</keyword>
<organism evidence="1 2">
    <name type="scientific">Caenorhabditis briggsae</name>
    <dbReference type="NCBI Taxonomy" id="6238"/>
    <lineage>
        <taxon>Eukaryota</taxon>
        <taxon>Metazoa</taxon>
        <taxon>Ecdysozoa</taxon>
        <taxon>Nematoda</taxon>
        <taxon>Chromadorea</taxon>
        <taxon>Rhabditida</taxon>
        <taxon>Rhabditina</taxon>
        <taxon>Rhabditomorpha</taxon>
        <taxon>Rhabditoidea</taxon>
        <taxon>Rhabditidae</taxon>
        <taxon>Peloderinae</taxon>
        <taxon>Caenorhabditis</taxon>
    </lineage>
</organism>
<dbReference type="RefSeq" id="XP_045098137.1">
    <property type="nucleotide sequence ID" value="XM_045242416.1"/>
</dbReference>
<sequence length="86" mass="9928">MAFPTYLTIVPTHYLFKKCKYASILYSTITSSLVFLRPSPLLLELFAPKSSCHKTKEREWTSPSDGSITYNEFYTAVDRAEKRDLL</sequence>
<evidence type="ECO:0000313" key="2">
    <source>
        <dbReference type="Proteomes" id="UP000008549"/>
    </source>
</evidence>
<dbReference type="CTD" id="68917085"/>
<evidence type="ECO:0000313" key="1">
    <source>
        <dbReference type="EMBL" id="CAR98565.1"/>
    </source>
</evidence>
<reference evidence="1 2" key="2">
    <citation type="journal article" date="2011" name="PLoS Genet.">
        <title>Caenorhabditis briggsae recombinant inbred line genotypes reveal inter-strain incompatibility and the evolution of recombination.</title>
        <authorList>
            <person name="Ross J.A."/>
            <person name="Koboldt D.C."/>
            <person name="Staisch J.E."/>
            <person name="Chamberlin H.M."/>
            <person name="Gupta B.P."/>
            <person name="Miller R.D."/>
            <person name="Baird S.E."/>
            <person name="Haag E.S."/>
        </authorList>
    </citation>
    <scope>NUCLEOTIDE SEQUENCE [LARGE SCALE GENOMIC DNA]</scope>
    <source>
        <strain evidence="1 2">AF16</strain>
    </source>
</reference>
<dbReference type="Proteomes" id="UP000008549">
    <property type="component" value="Unassembled WGS sequence"/>
</dbReference>
<protein>
    <submittedName>
        <fullName evidence="1">Protein CBG25601</fullName>
    </submittedName>
</protein>
<dbReference type="GeneID" id="68917085"/>